<dbReference type="GO" id="GO:0000150">
    <property type="term" value="F:DNA strand exchange activity"/>
    <property type="evidence" value="ECO:0007669"/>
    <property type="project" value="TreeGrafter"/>
</dbReference>
<evidence type="ECO:0000313" key="4">
    <source>
        <dbReference type="EMBL" id="SNR87074.1"/>
    </source>
</evidence>
<reference evidence="4 5" key="1">
    <citation type="submission" date="2017-06" db="EMBL/GenBank/DDBJ databases">
        <authorList>
            <person name="Kim H.J."/>
            <person name="Triplett B.A."/>
        </authorList>
    </citation>
    <scope>NUCLEOTIDE SEQUENCE [LARGE SCALE GENOMIC DNA]</scope>
    <source>
        <strain evidence="4 5">DSM 29052</strain>
    </source>
</reference>
<feature type="region of interest" description="Disordered" evidence="2">
    <location>
        <begin position="1"/>
        <end position="25"/>
    </location>
</feature>
<evidence type="ECO:0000313" key="5">
    <source>
        <dbReference type="Proteomes" id="UP000198417"/>
    </source>
</evidence>
<accession>A0A238ZWC7</accession>
<organism evidence="4 5">
    <name type="scientific">Puniceibacterium sediminis</name>
    <dbReference type="NCBI Taxonomy" id="1608407"/>
    <lineage>
        <taxon>Bacteria</taxon>
        <taxon>Pseudomonadati</taxon>
        <taxon>Pseudomonadota</taxon>
        <taxon>Alphaproteobacteria</taxon>
        <taxon>Rhodobacterales</taxon>
        <taxon>Paracoccaceae</taxon>
        <taxon>Puniceibacterium</taxon>
    </lineage>
</organism>
<dbReference type="Proteomes" id="UP000198417">
    <property type="component" value="Unassembled WGS sequence"/>
</dbReference>
<feature type="non-terminal residue" evidence="4">
    <location>
        <position position="292"/>
    </location>
</feature>
<protein>
    <submittedName>
        <fullName evidence="4">Recombinase zinc beta ribbon domain-containing protein</fullName>
    </submittedName>
</protein>
<evidence type="ECO:0000256" key="2">
    <source>
        <dbReference type="SAM" id="MobiDB-lite"/>
    </source>
</evidence>
<dbReference type="PANTHER" id="PTHR30461">
    <property type="entry name" value="DNA-INVERTASE FROM LAMBDOID PROPHAGE"/>
    <property type="match status" value="1"/>
</dbReference>
<sequence>MPKRRQGAIRSEMGDTRHSIKAGGNPLGTARRPTYLFSGMLKCGCCGASYTLMNKTKYGCSAARNKGTCDNRKLIHRERVETRILDGLKDKLLHPEMIEAFIVEYQREWNQLRSTEVSERATCETELRTVTQKIDKIVDAISEGMFHASMKNKMDALEARKGDLTTRLANLGDAAAPIHLHPSLAQVYRQKVSDLTASLNDELARPEATEALRGLVSEVRMVPDDAGKRQSITHGTVVLLLAEVPWHESVDVSLHVLIEDLSECGGDIGFGVYGVQATCAYQRGDTRPCRGA</sequence>
<dbReference type="InterPro" id="IPR050639">
    <property type="entry name" value="SSR_resolvase"/>
</dbReference>
<evidence type="ECO:0000259" key="3">
    <source>
        <dbReference type="Pfam" id="PF13408"/>
    </source>
</evidence>
<dbReference type="EMBL" id="FZNN01000043">
    <property type="protein sequence ID" value="SNR87074.1"/>
    <property type="molecule type" value="Genomic_DNA"/>
</dbReference>
<dbReference type="PANTHER" id="PTHR30461:SF23">
    <property type="entry name" value="DNA RECOMBINASE-RELATED"/>
    <property type="match status" value="1"/>
</dbReference>
<name>A0A238ZWC7_9RHOB</name>
<proteinExistence type="predicted"/>
<feature type="domain" description="Recombinase zinc beta ribbon" evidence="3">
    <location>
        <begin position="36"/>
        <end position="88"/>
    </location>
</feature>
<dbReference type="AlphaFoldDB" id="A0A238ZWC7"/>
<keyword evidence="1" id="KW-0175">Coiled coil</keyword>
<keyword evidence="5" id="KW-1185">Reference proteome</keyword>
<dbReference type="Pfam" id="PF13408">
    <property type="entry name" value="Zn_ribbon_recom"/>
    <property type="match status" value="1"/>
</dbReference>
<gene>
    <name evidence="4" type="ORF">SAMN06265370_1436</name>
</gene>
<feature type="coiled-coil region" evidence="1">
    <location>
        <begin position="147"/>
        <end position="174"/>
    </location>
</feature>
<dbReference type="InterPro" id="IPR025827">
    <property type="entry name" value="Zn_ribbon_recom_dom"/>
</dbReference>
<evidence type="ECO:0000256" key="1">
    <source>
        <dbReference type="SAM" id="Coils"/>
    </source>
</evidence>